<name>A0ABQ9ZK78_9CRUS</name>
<dbReference type="EMBL" id="JAOYFB010000004">
    <property type="protein sequence ID" value="KAK4013322.1"/>
    <property type="molecule type" value="Genomic_DNA"/>
</dbReference>
<proteinExistence type="predicted"/>
<dbReference type="Proteomes" id="UP001234178">
    <property type="component" value="Unassembled WGS sequence"/>
</dbReference>
<evidence type="ECO:0000313" key="2">
    <source>
        <dbReference type="Proteomes" id="UP001234178"/>
    </source>
</evidence>
<gene>
    <name evidence="1" type="ORF">OUZ56_025556</name>
</gene>
<accession>A0ABQ9ZK78</accession>
<sequence length="114" mass="13545">MQMLRSKLTDRTFPVIQAILKEHPQYYESIKEALLDHFHGDKNVDLYLKKLKKAKRKPSEKKFIEGLDFKLQAKVKYKEFRDFNELVAATRVYASRLEAFETDRGVCLTYSRLK</sequence>
<evidence type="ECO:0000313" key="1">
    <source>
        <dbReference type="EMBL" id="KAK4013322.1"/>
    </source>
</evidence>
<comment type="caution">
    <text evidence="1">The sequence shown here is derived from an EMBL/GenBank/DDBJ whole genome shotgun (WGS) entry which is preliminary data.</text>
</comment>
<keyword evidence="2" id="KW-1185">Reference proteome</keyword>
<organism evidence="1 2">
    <name type="scientific">Daphnia magna</name>
    <dbReference type="NCBI Taxonomy" id="35525"/>
    <lineage>
        <taxon>Eukaryota</taxon>
        <taxon>Metazoa</taxon>
        <taxon>Ecdysozoa</taxon>
        <taxon>Arthropoda</taxon>
        <taxon>Crustacea</taxon>
        <taxon>Branchiopoda</taxon>
        <taxon>Diplostraca</taxon>
        <taxon>Cladocera</taxon>
        <taxon>Anomopoda</taxon>
        <taxon>Daphniidae</taxon>
        <taxon>Daphnia</taxon>
    </lineage>
</organism>
<reference evidence="1 2" key="1">
    <citation type="journal article" date="2023" name="Nucleic Acids Res.">
        <title>The hologenome of Daphnia magna reveals possible DNA methylation and microbiome-mediated evolution of the host genome.</title>
        <authorList>
            <person name="Chaturvedi A."/>
            <person name="Li X."/>
            <person name="Dhandapani V."/>
            <person name="Marshall H."/>
            <person name="Kissane S."/>
            <person name="Cuenca-Cambronero M."/>
            <person name="Asole G."/>
            <person name="Calvet F."/>
            <person name="Ruiz-Romero M."/>
            <person name="Marangio P."/>
            <person name="Guigo R."/>
            <person name="Rago D."/>
            <person name="Mirbahai L."/>
            <person name="Eastwood N."/>
            <person name="Colbourne J.K."/>
            <person name="Zhou J."/>
            <person name="Mallon E."/>
            <person name="Orsini L."/>
        </authorList>
    </citation>
    <scope>NUCLEOTIDE SEQUENCE [LARGE SCALE GENOMIC DNA]</scope>
    <source>
        <strain evidence="1">LRV0_1</strain>
    </source>
</reference>
<protein>
    <submittedName>
        <fullName evidence="1">Uncharacterized protein</fullName>
    </submittedName>
</protein>